<evidence type="ECO:0000256" key="3">
    <source>
        <dbReference type="ARBA" id="ARBA00012517"/>
    </source>
</evidence>
<dbReference type="PANTHER" id="PTHR43520">
    <property type="entry name" value="ATP7, ISOFORM B"/>
    <property type="match status" value="1"/>
</dbReference>
<evidence type="ECO:0000256" key="12">
    <source>
        <dbReference type="ARBA" id="ARBA00022796"/>
    </source>
</evidence>
<feature type="transmembrane region" description="Helical" evidence="23">
    <location>
        <begin position="911"/>
        <end position="930"/>
    </location>
</feature>
<dbReference type="InterPro" id="IPR006122">
    <property type="entry name" value="HMA_Cu_ion-bd"/>
</dbReference>
<feature type="transmembrane region" description="Helical" evidence="23">
    <location>
        <begin position="596"/>
        <end position="619"/>
    </location>
</feature>
<dbReference type="Pfam" id="PF00702">
    <property type="entry name" value="Hydrolase"/>
    <property type="match status" value="1"/>
</dbReference>
<evidence type="ECO:0000256" key="23">
    <source>
        <dbReference type="RuleBase" id="RU362081"/>
    </source>
</evidence>
<dbReference type="NCBIfam" id="TIGR01525">
    <property type="entry name" value="ATPase-IB_hvy"/>
    <property type="match status" value="1"/>
</dbReference>
<dbReference type="GO" id="GO:0016787">
    <property type="term" value="F:hydrolase activity"/>
    <property type="evidence" value="ECO:0007669"/>
    <property type="project" value="UniProtKB-KW"/>
</dbReference>
<dbReference type="Gene3D" id="2.70.150.10">
    <property type="entry name" value="Calcium-transporting ATPase, cytoplasmic transduction domain A"/>
    <property type="match status" value="1"/>
</dbReference>
<feature type="domain" description="HMA" evidence="24">
    <location>
        <begin position="230"/>
        <end position="293"/>
    </location>
</feature>
<dbReference type="CDD" id="cd02094">
    <property type="entry name" value="P-type_ATPase_Cu-like"/>
    <property type="match status" value="1"/>
</dbReference>
<evidence type="ECO:0000256" key="7">
    <source>
        <dbReference type="ARBA" id="ARBA00022553"/>
    </source>
</evidence>
<dbReference type="NCBIfam" id="TIGR00003">
    <property type="entry name" value="copper ion binding protein"/>
    <property type="match status" value="1"/>
</dbReference>
<evidence type="ECO:0000313" key="25">
    <source>
        <dbReference type="EMBL" id="UTV28369.1"/>
    </source>
</evidence>
<dbReference type="SUPFAM" id="SSF81665">
    <property type="entry name" value="Calcium ATPase, transmembrane domain M"/>
    <property type="match status" value="1"/>
</dbReference>
<comment type="subcellular location">
    <subcellularLocation>
        <location evidence="1">Cell membrane</location>
        <topology evidence="1">Multi-pass membrane protein</topology>
    </subcellularLocation>
</comment>
<feature type="transmembrane region" description="Helical" evidence="23">
    <location>
        <begin position="415"/>
        <end position="434"/>
    </location>
</feature>
<gene>
    <name evidence="25" type="ORF">NNL38_03715</name>
</gene>
<dbReference type="InterPro" id="IPR036163">
    <property type="entry name" value="HMA_dom_sf"/>
</dbReference>
<keyword evidence="11 23" id="KW-0547">Nucleotide-binding</keyword>
<evidence type="ECO:0000256" key="4">
    <source>
        <dbReference type="ARBA" id="ARBA00015102"/>
    </source>
</evidence>
<evidence type="ECO:0000256" key="10">
    <source>
        <dbReference type="ARBA" id="ARBA00022737"/>
    </source>
</evidence>
<dbReference type="SFLD" id="SFLDG00002">
    <property type="entry name" value="C1.7:_P-type_atpase_like"/>
    <property type="match status" value="1"/>
</dbReference>
<dbReference type="InterPro" id="IPR023298">
    <property type="entry name" value="ATPase_P-typ_TM_dom_sf"/>
</dbReference>
<feature type="domain" description="HMA" evidence="24">
    <location>
        <begin position="128"/>
        <end position="189"/>
    </location>
</feature>
<keyword evidence="7" id="KW-0597">Phosphoprotein</keyword>
<dbReference type="InterPro" id="IPR059000">
    <property type="entry name" value="ATPase_P-type_domA"/>
</dbReference>
<dbReference type="EC" id="7.2.2.8" evidence="3"/>
<accession>A0ABY5GGK5</accession>
<keyword evidence="12" id="KW-0187">Copper transport</keyword>
<reference evidence="25" key="1">
    <citation type="submission" date="2022-07" db="EMBL/GenBank/DDBJ databases">
        <title>Genome sequencing of Photobacterium atrarenae GJH2-4.</title>
        <authorList>
            <person name="Park S.-J."/>
        </authorList>
    </citation>
    <scope>NUCLEOTIDE SEQUENCE</scope>
    <source>
        <strain evidence="25">GJH2-4</strain>
    </source>
</reference>
<evidence type="ECO:0000256" key="14">
    <source>
        <dbReference type="ARBA" id="ARBA00022842"/>
    </source>
</evidence>
<evidence type="ECO:0000256" key="8">
    <source>
        <dbReference type="ARBA" id="ARBA00022692"/>
    </source>
</evidence>
<dbReference type="SFLD" id="SFLDF00027">
    <property type="entry name" value="p-type_atpase"/>
    <property type="match status" value="1"/>
</dbReference>
<protein>
    <recommendedName>
        <fullName evidence="4">Copper-exporting P-type ATPase</fullName>
        <ecNumber evidence="3">7.2.2.8</ecNumber>
    </recommendedName>
    <alternativeName>
        <fullName evidence="20">Copper-exporting P-type ATPase A</fullName>
    </alternativeName>
    <alternativeName>
        <fullName evidence="21">Cu(+)-exporting ATPase</fullName>
    </alternativeName>
</protein>
<feature type="transmembrane region" description="Helical" evidence="23">
    <location>
        <begin position="321"/>
        <end position="342"/>
    </location>
</feature>
<dbReference type="SUPFAM" id="SSF81653">
    <property type="entry name" value="Calcium ATPase, transduction domain A"/>
    <property type="match status" value="1"/>
</dbReference>
<dbReference type="SUPFAM" id="SSF55008">
    <property type="entry name" value="HMA, heavy metal-associated domain"/>
    <property type="match status" value="4"/>
</dbReference>
<evidence type="ECO:0000256" key="2">
    <source>
        <dbReference type="ARBA" id="ARBA00006024"/>
    </source>
</evidence>
<dbReference type="NCBIfam" id="TIGR01494">
    <property type="entry name" value="ATPase_P-type"/>
    <property type="match status" value="1"/>
</dbReference>
<keyword evidence="19 23" id="KW-0472">Membrane</keyword>
<dbReference type="InterPro" id="IPR027256">
    <property type="entry name" value="P-typ_ATPase_IB"/>
</dbReference>
<dbReference type="InterPro" id="IPR006121">
    <property type="entry name" value="HMA_dom"/>
</dbReference>
<evidence type="ECO:0000256" key="5">
    <source>
        <dbReference type="ARBA" id="ARBA00022448"/>
    </source>
</evidence>
<dbReference type="Gene3D" id="3.40.50.1000">
    <property type="entry name" value="HAD superfamily/HAD-like"/>
    <property type="match status" value="1"/>
</dbReference>
<evidence type="ECO:0000259" key="24">
    <source>
        <dbReference type="PROSITE" id="PS50846"/>
    </source>
</evidence>
<dbReference type="InterPro" id="IPR036412">
    <property type="entry name" value="HAD-like_sf"/>
</dbReference>
<dbReference type="NCBIfam" id="TIGR01511">
    <property type="entry name" value="ATPase-IB1_Cu"/>
    <property type="match status" value="1"/>
</dbReference>
<evidence type="ECO:0000256" key="9">
    <source>
        <dbReference type="ARBA" id="ARBA00022723"/>
    </source>
</evidence>
<evidence type="ECO:0000313" key="26">
    <source>
        <dbReference type="Proteomes" id="UP001057998"/>
    </source>
</evidence>
<dbReference type="PROSITE" id="PS50846">
    <property type="entry name" value="HMA_2"/>
    <property type="match status" value="3"/>
</dbReference>
<feature type="transmembrane region" description="Helical" evidence="23">
    <location>
        <begin position="387"/>
        <end position="409"/>
    </location>
</feature>
<keyword evidence="26" id="KW-1185">Reference proteome</keyword>
<dbReference type="PRINTS" id="PR00119">
    <property type="entry name" value="CATATPASE"/>
</dbReference>
<evidence type="ECO:0000256" key="11">
    <source>
        <dbReference type="ARBA" id="ARBA00022741"/>
    </source>
</evidence>
<evidence type="ECO:0000256" key="19">
    <source>
        <dbReference type="ARBA" id="ARBA00023136"/>
    </source>
</evidence>
<keyword evidence="18" id="KW-0406">Ion transport</keyword>
<feature type="domain" description="HMA" evidence="24">
    <location>
        <begin position="1"/>
        <end position="63"/>
    </location>
</feature>
<keyword evidence="8 23" id="KW-0812">Transmembrane</keyword>
<evidence type="ECO:0000256" key="6">
    <source>
        <dbReference type="ARBA" id="ARBA00022475"/>
    </source>
</evidence>
<dbReference type="InterPro" id="IPR008250">
    <property type="entry name" value="ATPase_P-typ_transduc_dom_A_sf"/>
</dbReference>
<dbReference type="InterPro" id="IPR001757">
    <property type="entry name" value="P_typ_ATPase"/>
</dbReference>
<comment type="similarity">
    <text evidence="2 23">Belongs to the cation transport ATPase (P-type) (TC 3.A.3) family. Type IB subfamily.</text>
</comment>
<dbReference type="Gene3D" id="3.40.1110.10">
    <property type="entry name" value="Calcium-transporting ATPase, cytoplasmic domain N"/>
    <property type="match status" value="1"/>
</dbReference>
<keyword evidence="5" id="KW-0813">Transport</keyword>
<dbReference type="PROSITE" id="PS01047">
    <property type="entry name" value="HMA_1"/>
    <property type="match status" value="1"/>
</dbReference>
<evidence type="ECO:0000256" key="17">
    <source>
        <dbReference type="ARBA" id="ARBA00023008"/>
    </source>
</evidence>
<dbReference type="SUPFAM" id="SSF56784">
    <property type="entry name" value="HAD-like"/>
    <property type="match status" value="1"/>
</dbReference>
<sequence length="971" mass="102294">MTEYILPLSKVRCMNCAGKIQTSLRTLPGIDSVTVDTQQAIIHGDSALAPIIDTITELGYGAGYHHSLPLQGLSCGKCVAKLEQAFAENPNISRFTVTKTQADIDGLLTRDEAVALIEHTGYQVPAPKPLHLALSGLSCGKCVAKVEQALAGVTEVSAYEVSKTRADIATSGEAEAVISAIEQLGYQATPTSPPAIEITAETTQQAPETTPADAVVADTADDVPASPGKQSLQLMLSGMTCASCVASVEKAIRSVPGVTRASVNLAERTALVSGEAPVDRLIEAITDAGYGAELSEDEHSRRERQQTENAQLYRRHLRNSLIALGAGLPMMGWGIFGGSMMITSTASQLGWGAVGIVTFVMLYTIGRHFFVNAWKAFRHHRATMDTLVALGTGAAWLYSTVLVLLPELFPEQARHVYFEASVMILGLITLGHALEARARSRTSKALEQLIDLQPQTAILVTPDGEKEVALAEIHTGALLRLRPGAKVPVDGTIEEGQSYLDESMLTGEPLPANKQPGDKLHAGTINQNGSLLFRAEQIGSDTMLARIINLVSEAQNSKPALARLADTVSAIFVPSVMIIAIVTAMIWYYVGPAPSSIYMLVAATTVLIIACPCALGLATPMSVMVGVGRAAEYGVLIRNAEAMQLAANIDTVVVDKTGTLTEGKPQVTTIHAYDTDESQLLQLAASLERGSEHPLADAICQAASERSLALSVQSDFEALPGYGVAGNVEGQRVLLGNQKLMTQHQIDIAAAVKDVQTIAEQGATPIYIAIGDQLGGLLGVSDPLRSDSVAAIERLHQMGLNVVMLTGDTEITANAIARQAGIDTVIASVLPDGKAAKVAELQQQGKRVAMVGDGINDAPALAQAEVGIAMGSGSDVAIESAQLTLIRHSLHGVADALQLCGATLKNMKQNLFGAFIYNSLGIPVAAGILYPLTGTLLSPVIAGAAMALSSITVVSNANRLRLFKPDRNLHQ</sequence>
<keyword evidence="15" id="KW-1278">Translocase</keyword>
<dbReference type="PROSITE" id="PS00154">
    <property type="entry name" value="ATPASE_E1_E2"/>
    <property type="match status" value="1"/>
</dbReference>
<proteinExistence type="inferred from homology"/>
<feature type="transmembrane region" description="Helical" evidence="23">
    <location>
        <begin position="568"/>
        <end position="590"/>
    </location>
</feature>
<feature type="transmembrane region" description="Helical" evidence="23">
    <location>
        <begin position="936"/>
        <end position="957"/>
    </location>
</feature>
<dbReference type="PANTHER" id="PTHR43520:SF6">
    <property type="entry name" value="COPPER-EXPORTING P-TYPE ATPASE"/>
    <property type="match status" value="1"/>
</dbReference>
<dbReference type="Gene3D" id="3.30.70.100">
    <property type="match status" value="3"/>
</dbReference>
<evidence type="ECO:0000256" key="16">
    <source>
        <dbReference type="ARBA" id="ARBA00022989"/>
    </source>
</evidence>
<keyword evidence="17" id="KW-0186">Copper</keyword>
<dbReference type="InterPro" id="IPR044492">
    <property type="entry name" value="P_typ_ATPase_HD_dom"/>
</dbReference>
<dbReference type="CDD" id="cd00371">
    <property type="entry name" value="HMA"/>
    <property type="match status" value="3"/>
</dbReference>
<keyword evidence="25" id="KW-0378">Hydrolase</keyword>
<evidence type="ECO:0000256" key="22">
    <source>
        <dbReference type="ARBA" id="ARBA00049289"/>
    </source>
</evidence>
<feature type="transmembrane region" description="Helical" evidence="23">
    <location>
        <begin position="348"/>
        <end position="366"/>
    </location>
</feature>
<dbReference type="InterPro" id="IPR023214">
    <property type="entry name" value="HAD_sf"/>
</dbReference>
<evidence type="ECO:0000256" key="13">
    <source>
        <dbReference type="ARBA" id="ARBA00022840"/>
    </source>
</evidence>
<keyword evidence="9 23" id="KW-0479">Metal-binding</keyword>
<keyword evidence="16 23" id="KW-1133">Transmembrane helix</keyword>
<evidence type="ECO:0000256" key="20">
    <source>
        <dbReference type="ARBA" id="ARBA00029719"/>
    </source>
</evidence>
<keyword evidence="6 23" id="KW-1003">Cell membrane</keyword>
<evidence type="ECO:0000256" key="18">
    <source>
        <dbReference type="ARBA" id="ARBA00023065"/>
    </source>
</evidence>
<evidence type="ECO:0000256" key="15">
    <source>
        <dbReference type="ARBA" id="ARBA00022967"/>
    </source>
</evidence>
<dbReference type="EMBL" id="CP101508">
    <property type="protein sequence ID" value="UTV28369.1"/>
    <property type="molecule type" value="Genomic_DNA"/>
</dbReference>
<dbReference type="RefSeq" id="WP_255389683.1">
    <property type="nucleotide sequence ID" value="NZ_CP101508.1"/>
</dbReference>
<evidence type="ECO:0000256" key="21">
    <source>
        <dbReference type="ARBA" id="ARBA00033239"/>
    </source>
</evidence>
<organism evidence="25 26">
    <name type="scientific">Photobacterium atrarenae</name>
    <dbReference type="NCBI Taxonomy" id="865757"/>
    <lineage>
        <taxon>Bacteria</taxon>
        <taxon>Pseudomonadati</taxon>
        <taxon>Pseudomonadota</taxon>
        <taxon>Gammaproteobacteria</taxon>
        <taxon>Vibrionales</taxon>
        <taxon>Vibrionaceae</taxon>
        <taxon>Photobacterium</taxon>
    </lineage>
</organism>
<dbReference type="Proteomes" id="UP001057998">
    <property type="component" value="Chromosome 1"/>
</dbReference>
<dbReference type="InterPro" id="IPR018303">
    <property type="entry name" value="ATPase_P-typ_P_site"/>
</dbReference>
<keyword evidence="10" id="KW-0677">Repeat</keyword>
<evidence type="ECO:0000256" key="1">
    <source>
        <dbReference type="ARBA" id="ARBA00004651"/>
    </source>
</evidence>
<dbReference type="InterPro" id="IPR017969">
    <property type="entry name" value="Heavy-metal-associated_CS"/>
</dbReference>
<dbReference type="SFLD" id="SFLDS00003">
    <property type="entry name" value="Haloacid_Dehalogenase"/>
    <property type="match status" value="1"/>
</dbReference>
<dbReference type="Pfam" id="PF00122">
    <property type="entry name" value="E1-E2_ATPase"/>
    <property type="match status" value="1"/>
</dbReference>
<dbReference type="PRINTS" id="PR00941">
    <property type="entry name" value="CDATPASE"/>
</dbReference>
<dbReference type="PROSITE" id="PS01229">
    <property type="entry name" value="COF_2"/>
    <property type="match status" value="1"/>
</dbReference>
<name>A0ABY5GGK5_9GAMM</name>
<keyword evidence="13 23" id="KW-0067">ATP-binding</keyword>
<keyword evidence="14" id="KW-0460">Magnesium</keyword>
<comment type="catalytic activity">
    <reaction evidence="22">
        <text>Cu(+)(in) + ATP + H2O = Cu(+)(out) + ADP + phosphate + H(+)</text>
        <dbReference type="Rhea" id="RHEA:25792"/>
        <dbReference type="ChEBI" id="CHEBI:15377"/>
        <dbReference type="ChEBI" id="CHEBI:15378"/>
        <dbReference type="ChEBI" id="CHEBI:30616"/>
        <dbReference type="ChEBI" id="CHEBI:43474"/>
        <dbReference type="ChEBI" id="CHEBI:49552"/>
        <dbReference type="ChEBI" id="CHEBI:456216"/>
        <dbReference type="EC" id="7.2.2.8"/>
    </reaction>
</comment>
<dbReference type="Pfam" id="PF00403">
    <property type="entry name" value="HMA"/>
    <property type="match status" value="3"/>
</dbReference>
<dbReference type="InterPro" id="IPR023299">
    <property type="entry name" value="ATPase_P-typ_cyto_dom_N"/>
</dbReference>